<feature type="domain" description="Protein kinase" evidence="4">
    <location>
        <begin position="22"/>
        <end position="283"/>
    </location>
</feature>
<keyword evidence="5" id="KW-0418">Kinase</keyword>
<dbReference type="InterPro" id="IPR017441">
    <property type="entry name" value="Protein_kinase_ATP_BS"/>
</dbReference>
<dbReference type="AlphaFoldDB" id="A0A8H3XHI2"/>
<protein>
    <submittedName>
        <fullName evidence="5">Kinase-like protein</fullName>
    </submittedName>
</protein>
<gene>
    <name evidence="5" type="ORF">F8M41_000438</name>
</gene>
<dbReference type="InterPro" id="IPR001245">
    <property type="entry name" value="Ser-Thr/Tyr_kinase_cat_dom"/>
</dbReference>
<dbReference type="GO" id="GO:0097527">
    <property type="term" value="P:necroptotic signaling pathway"/>
    <property type="evidence" value="ECO:0007669"/>
    <property type="project" value="TreeGrafter"/>
</dbReference>
<evidence type="ECO:0000259" key="4">
    <source>
        <dbReference type="PROSITE" id="PS50011"/>
    </source>
</evidence>
<keyword evidence="6" id="KW-1185">Reference proteome</keyword>
<accession>A0A8H3XHI2</accession>
<reference evidence="5 6" key="1">
    <citation type="journal article" date="2019" name="Environ. Microbiol.">
        <title>At the nexus of three kingdoms: the genome of the mycorrhizal fungus Gigaspora margarita provides insights into plant, endobacterial and fungal interactions.</title>
        <authorList>
            <person name="Venice F."/>
            <person name="Ghignone S."/>
            <person name="Salvioli di Fossalunga A."/>
            <person name="Amselem J."/>
            <person name="Novero M."/>
            <person name="Xianan X."/>
            <person name="Sedzielewska Toro K."/>
            <person name="Morin E."/>
            <person name="Lipzen A."/>
            <person name="Grigoriev I.V."/>
            <person name="Henrissat B."/>
            <person name="Martin F.M."/>
            <person name="Bonfante P."/>
        </authorList>
    </citation>
    <scope>NUCLEOTIDE SEQUENCE [LARGE SCALE GENOMIC DNA]</scope>
    <source>
        <strain evidence="5 6">BEG34</strain>
    </source>
</reference>
<dbReference type="Proteomes" id="UP000439903">
    <property type="component" value="Unassembled WGS sequence"/>
</dbReference>
<organism evidence="5 6">
    <name type="scientific">Gigaspora margarita</name>
    <dbReference type="NCBI Taxonomy" id="4874"/>
    <lineage>
        <taxon>Eukaryota</taxon>
        <taxon>Fungi</taxon>
        <taxon>Fungi incertae sedis</taxon>
        <taxon>Mucoromycota</taxon>
        <taxon>Glomeromycotina</taxon>
        <taxon>Glomeromycetes</taxon>
        <taxon>Diversisporales</taxon>
        <taxon>Gigasporaceae</taxon>
        <taxon>Gigaspora</taxon>
    </lineage>
</organism>
<sequence>MTRHSKEWFYEKQIKLYNYRKFSKPKEVGRGGYGTVYKVAIKRLDFALKKLIVEENDEKNEKTIRKNDKEIDILQEVCEHPNIVRFYGVVQETLNGPYHMVLQFASNGNLREYMKACFPKLKWARKLRMALEISEGIAFLHQKEIIHQDLHPENILVHEGTMLITDFGLAKKISETTLNSGYYGKPRYKDPQCIIEDSHICDKECDIFSFGVILWEISSGRQPFDDDNDITGIIFQVYQGKREEPLEGTPLQYIQLYKKCWDSNSHIRPKAEEVFNDLVDIIMKSDKSQKAIYAMIISLFFANSIFDSPQFNSSHYCFVFFCIPRY</sequence>
<dbReference type="SUPFAM" id="SSF56112">
    <property type="entry name" value="Protein kinase-like (PK-like)"/>
    <property type="match status" value="1"/>
</dbReference>
<comment type="caution">
    <text evidence="5">The sequence shown here is derived from an EMBL/GenBank/DDBJ whole genome shotgun (WGS) entry which is preliminary data.</text>
</comment>
<dbReference type="InterPro" id="IPR051681">
    <property type="entry name" value="Ser/Thr_Kinases-Pseudokinases"/>
</dbReference>
<feature type="binding site" evidence="3">
    <location>
        <position position="49"/>
    </location>
    <ligand>
        <name>ATP</name>
        <dbReference type="ChEBI" id="CHEBI:30616"/>
    </ligand>
</feature>
<evidence type="ECO:0000256" key="2">
    <source>
        <dbReference type="ARBA" id="ARBA00022840"/>
    </source>
</evidence>
<keyword evidence="5" id="KW-0808">Transferase</keyword>
<evidence type="ECO:0000256" key="1">
    <source>
        <dbReference type="ARBA" id="ARBA00022741"/>
    </source>
</evidence>
<dbReference type="Pfam" id="PF07714">
    <property type="entry name" value="PK_Tyr_Ser-Thr"/>
    <property type="match status" value="1"/>
</dbReference>
<dbReference type="PANTHER" id="PTHR44329:SF298">
    <property type="entry name" value="MIXED LINEAGE KINASE DOMAIN-LIKE PROTEIN"/>
    <property type="match status" value="1"/>
</dbReference>
<dbReference type="Gene3D" id="1.10.510.10">
    <property type="entry name" value="Transferase(Phosphotransferase) domain 1"/>
    <property type="match status" value="1"/>
</dbReference>
<dbReference type="InterPro" id="IPR011009">
    <property type="entry name" value="Kinase-like_dom_sf"/>
</dbReference>
<keyword evidence="1 3" id="KW-0547">Nucleotide-binding</keyword>
<name>A0A8H3XHI2_GIGMA</name>
<evidence type="ECO:0000313" key="5">
    <source>
        <dbReference type="EMBL" id="KAF0461266.1"/>
    </source>
</evidence>
<evidence type="ECO:0000313" key="6">
    <source>
        <dbReference type="Proteomes" id="UP000439903"/>
    </source>
</evidence>
<dbReference type="EMBL" id="WTPW01001029">
    <property type="protein sequence ID" value="KAF0461266.1"/>
    <property type="molecule type" value="Genomic_DNA"/>
</dbReference>
<dbReference type="GO" id="GO:0005524">
    <property type="term" value="F:ATP binding"/>
    <property type="evidence" value="ECO:0007669"/>
    <property type="project" value="UniProtKB-UniRule"/>
</dbReference>
<dbReference type="OrthoDB" id="346907at2759"/>
<dbReference type="PANTHER" id="PTHR44329">
    <property type="entry name" value="SERINE/THREONINE-PROTEIN KINASE TNNI3K-RELATED"/>
    <property type="match status" value="1"/>
</dbReference>
<proteinExistence type="predicted"/>
<dbReference type="PRINTS" id="PR00109">
    <property type="entry name" value="TYRKINASE"/>
</dbReference>
<dbReference type="PROSITE" id="PS50011">
    <property type="entry name" value="PROTEIN_KINASE_DOM"/>
    <property type="match status" value="1"/>
</dbReference>
<dbReference type="InterPro" id="IPR000719">
    <property type="entry name" value="Prot_kinase_dom"/>
</dbReference>
<dbReference type="GO" id="GO:0004672">
    <property type="term" value="F:protein kinase activity"/>
    <property type="evidence" value="ECO:0007669"/>
    <property type="project" value="InterPro"/>
</dbReference>
<dbReference type="PROSITE" id="PS00107">
    <property type="entry name" value="PROTEIN_KINASE_ATP"/>
    <property type="match status" value="1"/>
</dbReference>
<dbReference type="PIRSF" id="PIRSF000654">
    <property type="entry name" value="Integrin-linked_kinase"/>
    <property type="match status" value="1"/>
</dbReference>
<keyword evidence="2 3" id="KW-0067">ATP-binding</keyword>
<evidence type="ECO:0000256" key="3">
    <source>
        <dbReference type="PROSITE-ProRule" id="PRU10141"/>
    </source>
</evidence>